<gene>
    <name evidence="8" type="ORF">BN1079_00628</name>
</gene>
<dbReference type="Pfam" id="PF08448">
    <property type="entry name" value="PAS_4"/>
    <property type="match status" value="1"/>
</dbReference>
<keyword evidence="4" id="KW-0808">Transferase</keyword>
<evidence type="ECO:0000256" key="4">
    <source>
        <dbReference type="ARBA" id="ARBA00022777"/>
    </source>
</evidence>
<dbReference type="CDD" id="cd01949">
    <property type="entry name" value="GGDEF"/>
    <property type="match status" value="1"/>
</dbReference>
<keyword evidence="9" id="KW-1185">Reference proteome</keyword>
<dbReference type="GO" id="GO:0052621">
    <property type="term" value="F:diguanylate cyclase activity"/>
    <property type="evidence" value="ECO:0007669"/>
    <property type="project" value="UniProtKB-EC"/>
</dbReference>
<dbReference type="GO" id="GO:0043709">
    <property type="term" value="P:cell adhesion involved in single-species biofilm formation"/>
    <property type="evidence" value="ECO:0007669"/>
    <property type="project" value="TreeGrafter"/>
</dbReference>
<dbReference type="HOGENOM" id="CLU_000445_11_4_6"/>
<dbReference type="EMBL" id="CCSF01000001">
    <property type="protein sequence ID" value="CDZ93340.1"/>
    <property type="molecule type" value="Genomic_DNA"/>
</dbReference>
<dbReference type="OrthoDB" id="9812260at2"/>
<evidence type="ECO:0000259" key="7">
    <source>
        <dbReference type="PROSITE" id="PS50887"/>
    </source>
</evidence>
<comment type="subcellular location">
    <subcellularLocation>
        <location evidence="2">Cell inner membrane</location>
    </subcellularLocation>
</comment>
<dbReference type="Gene3D" id="3.30.70.270">
    <property type="match status" value="1"/>
</dbReference>
<comment type="cofactor">
    <cofactor evidence="1">
        <name>Mg(2+)</name>
        <dbReference type="ChEBI" id="CHEBI:18420"/>
    </cofactor>
</comment>
<protein>
    <recommendedName>
        <fullName evidence="3">diguanylate cyclase</fullName>
        <ecNumber evidence="3">2.7.7.65</ecNumber>
    </recommendedName>
</protein>
<comment type="catalytic activity">
    <reaction evidence="5">
        <text>2 GTP = 3',3'-c-di-GMP + 2 diphosphate</text>
        <dbReference type="Rhea" id="RHEA:24898"/>
        <dbReference type="ChEBI" id="CHEBI:33019"/>
        <dbReference type="ChEBI" id="CHEBI:37565"/>
        <dbReference type="ChEBI" id="CHEBI:58805"/>
        <dbReference type="EC" id="2.7.7.65"/>
    </reaction>
</comment>
<evidence type="ECO:0000313" key="9">
    <source>
        <dbReference type="Proteomes" id="UP000053902"/>
    </source>
</evidence>
<dbReference type="Pfam" id="PF00990">
    <property type="entry name" value="GGDEF"/>
    <property type="match status" value="1"/>
</dbReference>
<dbReference type="GO" id="GO:0005886">
    <property type="term" value="C:plasma membrane"/>
    <property type="evidence" value="ECO:0007669"/>
    <property type="project" value="UniProtKB-SubCell"/>
</dbReference>
<dbReference type="Proteomes" id="UP000053902">
    <property type="component" value="Unassembled WGS sequence"/>
</dbReference>
<keyword evidence="4" id="KW-0418">Kinase</keyword>
<dbReference type="PANTHER" id="PTHR45138:SF9">
    <property type="entry name" value="DIGUANYLATE CYCLASE DGCM-RELATED"/>
    <property type="match status" value="1"/>
</dbReference>
<evidence type="ECO:0000259" key="6">
    <source>
        <dbReference type="PROSITE" id="PS50112"/>
    </source>
</evidence>
<dbReference type="PANTHER" id="PTHR45138">
    <property type="entry name" value="REGULATORY COMPONENTS OF SENSORY TRANSDUCTION SYSTEM"/>
    <property type="match status" value="1"/>
</dbReference>
<dbReference type="eggNOG" id="COG3706">
    <property type="taxonomic scope" value="Bacteria"/>
</dbReference>
<evidence type="ECO:0000256" key="5">
    <source>
        <dbReference type="ARBA" id="ARBA00034247"/>
    </source>
</evidence>
<dbReference type="SMART" id="SM00267">
    <property type="entry name" value="GGDEF"/>
    <property type="match status" value="1"/>
</dbReference>
<dbReference type="InterPro" id="IPR013656">
    <property type="entry name" value="PAS_4"/>
</dbReference>
<proteinExistence type="predicted"/>
<dbReference type="InterPro" id="IPR035965">
    <property type="entry name" value="PAS-like_dom_sf"/>
</dbReference>
<accession>A0A078LPU7</accession>
<dbReference type="SMART" id="SM00091">
    <property type="entry name" value="PAS"/>
    <property type="match status" value="1"/>
</dbReference>
<dbReference type="InterPro" id="IPR000160">
    <property type="entry name" value="GGDEF_dom"/>
</dbReference>
<organism evidence="8 9">
    <name type="scientific">Pseudomonas saudiphocaensis</name>
    <dbReference type="NCBI Taxonomy" id="1499686"/>
    <lineage>
        <taxon>Bacteria</taxon>
        <taxon>Pseudomonadati</taxon>
        <taxon>Pseudomonadota</taxon>
        <taxon>Gammaproteobacteria</taxon>
        <taxon>Pseudomonadales</taxon>
        <taxon>Pseudomonadaceae</taxon>
        <taxon>Pseudomonas</taxon>
    </lineage>
</organism>
<dbReference type="InterPro" id="IPR043128">
    <property type="entry name" value="Rev_trsase/Diguanyl_cyclase"/>
</dbReference>
<dbReference type="GO" id="GO:0016301">
    <property type="term" value="F:kinase activity"/>
    <property type="evidence" value="ECO:0007669"/>
    <property type="project" value="UniProtKB-KW"/>
</dbReference>
<dbReference type="CDD" id="cd00130">
    <property type="entry name" value="PAS"/>
    <property type="match status" value="1"/>
</dbReference>
<dbReference type="Gene3D" id="3.30.450.20">
    <property type="entry name" value="PAS domain"/>
    <property type="match status" value="1"/>
</dbReference>
<dbReference type="EC" id="2.7.7.65" evidence="3"/>
<evidence type="ECO:0000313" key="8">
    <source>
        <dbReference type="EMBL" id="CDZ93340.1"/>
    </source>
</evidence>
<evidence type="ECO:0000256" key="3">
    <source>
        <dbReference type="ARBA" id="ARBA00012528"/>
    </source>
</evidence>
<name>A0A078LPU7_9PSED</name>
<dbReference type="FunFam" id="3.30.70.270:FF:000001">
    <property type="entry name" value="Diguanylate cyclase domain protein"/>
    <property type="match status" value="1"/>
</dbReference>
<evidence type="ECO:0000256" key="1">
    <source>
        <dbReference type="ARBA" id="ARBA00001946"/>
    </source>
</evidence>
<dbReference type="InterPro" id="IPR029787">
    <property type="entry name" value="Nucleotide_cyclase"/>
</dbReference>
<feature type="domain" description="PAS" evidence="6">
    <location>
        <begin position="9"/>
        <end position="79"/>
    </location>
</feature>
<dbReference type="PROSITE" id="PS50887">
    <property type="entry name" value="GGDEF"/>
    <property type="match status" value="1"/>
</dbReference>
<reference evidence="8 9" key="1">
    <citation type="submission" date="2014-07" db="EMBL/GenBank/DDBJ databases">
        <authorList>
            <person name="Urmite Genomes Urmite Genomes"/>
        </authorList>
    </citation>
    <scope>NUCLEOTIDE SEQUENCE [LARGE SCALE GENOMIC DNA]</scope>
    <source>
        <strain evidence="8 9">20_BN</strain>
    </source>
</reference>
<dbReference type="STRING" id="1499686.BN1079_00628"/>
<dbReference type="NCBIfam" id="TIGR00229">
    <property type="entry name" value="sensory_box"/>
    <property type="match status" value="1"/>
</dbReference>
<dbReference type="RefSeq" id="WP_037022205.1">
    <property type="nucleotide sequence ID" value="NZ_CCSF01000001.1"/>
</dbReference>
<sequence>MTDSIKVSELHWLLAIVQNIDVGVVVLDRDYRVDVWNTFMQNRSGYMPDEARKRSFFELFPEVDEAWFRRKVENVVALGTPSFTVWEQRPYLLRFKNYQPITGLEEFMYQNTTLLPLKSVSGAIEQVCLIIYDVTDVATNRYQLQAANQELQRLSSTDRLTGLFNRGHWEEILCQDYARHRRYAGNSALVMCDIDHFKQINDTYGHQVGDGVIQHTAKLIRQNIRDSDVAGRYGGEEFVILQPDTDSEGAMVFAERLRLAIEASELKLEGHSIRFTISLGIADLTQPSSDHSQLIKWADSALYISKSAGRNRVTLYLADSGAGA</sequence>
<dbReference type="SUPFAM" id="SSF55073">
    <property type="entry name" value="Nucleotide cyclase"/>
    <property type="match status" value="1"/>
</dbReference>
<dbReference type="SUPFAM" id="SSF55785">
    <property type="entry name" value="PYP-like sensor domain (PAS domain)"/>
    <property type="match status" value="1"/>
</dbReference>
<dbReference type="InterPro" id="IPR050469">
    <property type="entry name" value="Diguanylate_Cyclase"/>
</dbReference>
<dbReference type="InterPro" id="IPR000014">
    <property type="entry name" value="PAS"/>
</dbReference>
<dbReference type="PROSITE" id="PS50112">
    <property type="entry name" value="PAS"/>
    <property type="match status" value="1"/>
</dbReference>
<dbReference type="NCBIfam" id="TIGR00254">
    <property type="entry name" value="GGDEF"/>
    <property type="match status" value="1"/>
</dbReference>
<feature type="domain" description="GGDEF" evidence="7">
    <location>
        <begin position="185"/>
        <end position="318"/>
    </location>
</feature>
<evidence type="ECO:0000256" key="2">
    <source>
        <dbReference type="ARBA" id="ARBA00004533"/>
    </source>
</evidence>
<dbReference type="AlphaFoldDB" id="A0A078LPU7"/>
<dbReference type="GO" id="GO:1902201">
    <property type="term" value="P:negative regulation of bacterial-type flagellum-dependent cell motility"/>
    <property type="evidence" value="ECO:0007669"/>
    <property type="project" value="TreeGrafter"/>
</dbReference>